<protein>
    <submittedName>
        <fullName evidence="1">Uncharacterized protein</fullName>
    </submittedName>
</protein>
<name>A0ACC2LK16_PERAE</name>
<comment type="caution">
    <text evidence="1">The sequence shown here is derived from an EMBL/GenBank/DDBJ whole genome shotgun (WGS) entry which is preliminary data.</text>
</comment>
<evidence type="ECO:0000313" key="1">
    <source>
        <dbReference type="EMBL" id="KAJ8633807.1"/>
    </source>
</evidence>
<gene>
    <name evidence="1" type="ORF">MRB53_027143</name>
</gene>
<dbReference type="EMBL" id="CM056816">
    <property type="protein sequence ID" value="KAJ8633807.1"/>
    <property type="molecule type" value="Genomic_DNA"/>
</dbReference>
<evidence type="ECO:0000313" key="2">
    <source>
        <dbReference type="Proteomes" id="UP001234297"/>
    </source>
</evidence>
<dbReference type="Proteomes" id="UP001234297">
    <property type="component" value="Chromosome 8"/>
</dbReference>
<reference evidence="1 2" key="1">
    <citation type="journal article" date="2022" name="Hortic Res">
        <title>A haplotype resolved chromosomal level avocado genome allows analysis of novel avocado genes.</title>
        <authorList>
            <person name="Nath O."/>
            <person name="Fletcher S.J."/>
            <person name="Hayward A."/>
            <person name="Shaw L.M."/>
            <person name="Masouleh A.K."/>
            <person name="Furtado A."/>
            <person name="Henry R.J."/>
            <person name="Mitter N."/>
        </authorList>
    </citation>
    <scope>NUCLEOTIDE SEQUENCE [LARGE SCALE GENOMIC DNA]</scope>
    <source>
        <strain evidence="2">cv. Hass</strain>
    </source>
</reference>
<organism evidence="1 2">
    <name type="scientific">Persea americana</name>
    <name type="common">Avocado</name>
    <dbReference type="NCBI Taxonomy" id="3435"/>
    <lineage>
        <taxon>Eukaryota</taxon>
        <taxon>Viridiplantae</taxon>
        <taxon>Streptophyta</taxon>
        <taxon>Embryophyta</taxon>
        <taxon>Tracheophyta</taxon>
        <taxon>Spermatophyta</taxon>
        <taxon>Magnoliopsida</taxon>
        <taxon>Magnoliidae</taxon>
        <taxon>Laurales</taxon>
        <taxon>Lauraceae</taxon>
        <taxon>Persea</taxon>
    </lineage>
</organism>
<keyword evidence="2" id="KW-1185">Reference proteome</keyword>
<sequence length="181" mass="20859">MFLCLFSSAFDVLLKHKLEQHQEWSIIEIHCLYLFCFAQRMRHFSKSKPDSGGRNWNILRLSKAKTLEKPMPYGRGNWARKDKMQVCSFVIATKDTFGCKANSNRFHPYLVGVFLWRSVQIRVYILGLTRLFQTSLDHPTGVAFDCTRFHASLTEGLPVEFAIQTAESGTGTDGREMEEQD</sequence>
<proteinExistence type="predicted"/>
<accession>A0ACC2LK16</accession>